<reference evidence="2 3" key="1">
    <citation type="submission" date="2019-10" db="EMBL/GenBank/DDBJ databases">
        <title>Extracellular Electron Transfer in a Candidatus Methanoperedens spp. Enrichment Culture.</title>
        <authorList>
            <person name="Berger S."/>
            <person name="Rangel Shaw D."/>
            <person name="Berben T."/>
            <person name="In 'T Zandt M."/>
            <person name="Frank J."/>
            <person name="Reimann J."/>
            <person name="Jetten M.S.M."/>
            <person name="Welte C.U."/>
        </authorList>
    </citation>
    <scope>NUCLEOTIDE SEQUENCE [LARGE SCALE GENOMIC DNA]</scope>
    <source>
        <strain evidence="2">SB12</strain>
    </source>
</reference>
<dbReference type="EMBL" id="WBUI01000002">
    <property type="protein sequence ID" value="KAB2934670.1"/>
    <property type="molecule type" value="Genomic_DNA"/>
</dbReference>
<dbReference type="Proteomes" id="UP000460298">
    <property type="component" value="Unassembled WGS sequence"/>
</dbReference>
<evidence type="ECO:0000313" key="2">
    <source>
        <dbReference type="EMBL" id="KAB2934670.1"/>
    </source>
</evidence>
<name>A0A833H4D3_9LEPT</name>
<comment type="caution">
    <text evidence="2">The sequence shown here is derived from an EMBL/GenBank/DDBJ whole genome shotgun (WGS) entry which is preliminary data.</text>
</comment>
<evidence type="ECO:0000256" key="1">
    <source>
        <dbReference type="SAM" id="MobiDB-lite"/>
    </source>
</evidence>
<proteinExistence type="predicted"/>
<gene>
    <name evidence="2" type="ORF">F9K24_02510</name>
</gene>
<evidence type="ECO:0000313" key="3">
    <source>
        <dbReference type="Proteomes" id="UP000460298"/>
    </source>
</evidence>
<sequence>MIVVITIEEGHETAYRFEADGTHTFLVGENEPLPQQEKVTAGADDAPPVLAGDKGKYALGCKGGTDPARTYWPSGENGLKSNSRSFP</sequence>
<protein>
    <submittedName>
        <fullName evidence="2">Uncharacterized protein</fullName>
    </submittedName>
</protein>
<dbReference type="AlphaFoldDB" id="A0A833H4D3"/>
<accession>A0A833H4D3</accession>
<feature type="region of interest" description="Disordered" evidence="1">
    <location>
        <begin position="66"/>
        <end position="87"/>
    </location>
</feature>
<organism evidence="2 3">
    <name type="scientific">Leptonema illini</name>
    <dbReference type="NCBI Taxonomy" id="183"/>
    <lineage>
        <taxon>Bacteria</taxon>
        <taxon>Pseudomonadati</taxon>
        <taxon>Spirochaetota</taxon>
        <taxon>Spirochaetia</taxon>
        <taxon>Leptospirales</taxon>
        <taxon>Leptospiraceae</taxon>
        <taxon>Leptonema</taxon>
    </lineage>
</organism>